<reference evidence="1 2" key="1">
    <citation type="submission" date="2022-01" db="EMBL/GenBank/DDBJ databases">
        <authorList>
            <person name="Xiong W."/>
            <person name="Schranz E."/>
        </authorList>
    </citation>
    <scope>NUCLEOTIDE SEQUENCE [LARGE SCALE GENOMIC DNA]</scope>
</reference>
<protein>
    <submittedName>
        <fullName evidence="1">Uncharacterized protein</fullName>
    </submittedName>
</protein>
<keyword evidence="2" id="KW-1185">Reference proteome</keyword>
<evidence type="ECO:0000313" key="2">
    <source>
        <dbReference type="Proteomes" id="UP001157418"/>
    </source>
</evidence>
<dbReference type="AlphaFoldDB" id="A0AAU9NXZ9"/>
<organism evidence="1 2">
    <name type="scientific">Lactuca virosa</name>
    <dbReference type="NCBI Taxonomy" id="75947"/>
    <lineage>
        <taxon>Eukaryota</taxon>
        <taxon>Viridiplantae</taxon>
        <taxon>Streptophyta</taxon>
        <taxon>Embryophyta</taxon>
        <taxon>Tracheophyta</taxon>
        <taxon>Spermatophyta</taxon>
        <taxon>Magnoliopsida</taxon>
        <taxon>eudicotyledons</taxon>
        <taxon>Gunneridae</taxon>
        <taxon>Pentapetalae</taxon>
        <taxon>asterids</taxon>
        <taxon>campanulids</taxon>
        <taxon>Asterales</taxon>
        <taxon>Asteraceae</taxon>
        <taxon>Cichorioideae</taxon>
        <taxon>Cichorieae</taxon>
        <taxon>Lactucinae</taxon>
        <taxon>Lactuca</taxon>
    </lineage>
</organism>
<name>A0AAU9NXZ9_9ASTR</name>
<gene>
    <name evidence="1" type="ORF">LVIROSA_LOCUS28871</name>
</gene>
<dbReference type="EMBL" id="CAKMRJ010005412">
    <property type="protein sequence ID" value="CAH1442913.1"/>
    <property type="molecule type" value="Genomic_DNA"/>
</dbReference>
<proteinExistence type="predicted"/>
<comment type="caution">
    <text evidence="1">The sequence shown here is derived from an EMBL/GenBank/DDBJ whole genome shotgun (WGS) entry which is preliminary data.</text>
</comment>
<evidence type="ECO:0000313" key="1">
    <source>
        <dbReference type="EMBL" id="CAH1442913.1"/>
    </source>
</evidence>
<accession>A0AAU9NXZ9</accession>
<sequence>MKSFQEGFQYKLIVIQEQGDEKLLSLEQVLRGNFGGDLQYPEVSLVEALLAPATVGAVPKCEASPVSRRRSVVVDSALGEDVSGDTIGRRLRRKRNIEPFLATSHVVIEIVDGDELSAAEAVCSHRRGKTIIAGGRSTSPSASNNVPSKAACVVAGVERGKQATLVLSSGSGSDPSEPGAVAQSTDAMHAAIRAFAETDFASYLRLAKLGLADLHELCYEEEDAVPYDDVEGSV</sequence>
<dbReference type="Proteomes" id="UP001157418">
    <property type="component" value="Unassembled WGS sequence"/>
</dbReference>